<organism evidence="10 11">
    <name type="scientific">Candidatus Pullichristensenella stercorigallinarum</name>
    <dbReference type="NCBI Taxonomy" id="2840909"/>
    <lineage>
        <taxon>Bacteria</taxon>
        <taxon>Bacillati</taxon>
        <taxon>Bacillota</taxon>
        <taxon>Clostridia</taxon>
        <taxon>Candidatus Pullichristensenella</taxon>
    </lineage>
</organism>
<evidence type="ECO:0000256" key="6">
    <source>
        <dbReference type="ARBA" id="ARBA00023157"/>
    </source>
</evidence>
<evidence type="ECO:0000259" key="9">
    <source>
        <dbReference type="Pfam" id="PF02782"/>
    </source>
</evidence>
<dbReference type="PIRSF" id="PIRSF000538">
    <property type="entry name" value="GlpK"/>
    <property type="match status" value="1"/>
</dbReference>
<dbReference type="SUPFAM" id="SSF53067">
    <property type="entry name" value="Actin-like ATPase domain"/>
    <property type="match status" value="2"/>
</dbReference>
<dbReference type="GO" id="GO:0005524">
    <property type="term" value="F:ATP binding"/>
    <property type="evidence" value="ECO:0007669"/>
    <property type="project" value="UniProtKB-KW"/>
</dbReference>
<comment type="similarity">
    <text evidence="1">Belongs to the FGGY kinase family.</text>
</comment>
<evidence type="ECO:0000256" key="2">
    <source>
        <dbReference type="ARBA" id="ARBA00022679"/>
    </source>
</evidence>
<dbReference type="GO" id="GO:0019301">
    <property type="term" value="P:rhamnose catabolic process"/>
    <property type="evidence" value="ECO:0007669"/>
    <property type="project" value="InterPro"/>
</dbReference>
<dbReference type="PANTHER" id="PTHR10196:SF93">
    <property type="entry name" value="L-RHAMNULOKINASE"/>
    <property type="match status" value="1"/>
</dbReference>
<keyword evidence="6" id="KW-1015">Disulfide bond</keyword>
<comment type="caution">
    <text evidence="10">The sequence shown here is derived from an EMBL/GenBank/DDBJ whole genome shotgun (WGS) entry which is preliminary data.</text>
</comment>
<dbReference type="CDD" id="cd07771">
    <property type="entry name" value="ASKHA_NBD_FGGY_RhaB-like"/>
    <property type="match status" value="1"/>
</dbReference>
<accession>A0A9D0ZM25</accession>
<evidence type="ECO:0000256" key="3">
    <source>
        <dbReference type="ARBA" id="ARBA00022741"/>
    </source>
</evidence>
<dbReference type="InterPro" id="IPR043129">
    <property type="entry name" value="ATPase_NBD"/>
</dbReference>
<evidence type="ECO:0000313" key="11">
    <source>
        <dbReference type="Proteomes" id="UP000824260"/>
    </source>
</evidence>
<keyword evidence="5" id="KW-0067">ATP-binding</keyword>
<evidence type="ECO:0000256" key="1">
    <source>
        <dbReference type="ARBA" id="ARBA00009156"/>
    </source>
</evidence>
<proteinExistence type="inferred from homology"/>
<keyword evidence="4" id="KW-0418">Kinase</keyword>
<keyword evidence="2" id="KW-0808">Transferase</keyword>
<dbReference type="PANTHER" id="PTHR10196">
    <property type="entry name" value="SUGAR KINASE"/>
    <property type="match status" value="1"/>
</dbReference>
<dbReference type="EMBL" id="DVFZ01000064">
    <property type="protein sequence ID" value="HIQ82736.1"/>
    <property type="molecule type" value="Genomic_DNA"/>
</dbReference>
<dbReference type="Proteomes" id="UP000824260">
    <property type="component" value="Unassembled WGS sequence"/>
</dbReference>
<dbReference type="GO" id="GO:0006071">
    <property type="term" value="P:glycerol metabolic process"/>
    <property type="evidence" value="ECO:0007669"/>
    <property type="project" value="TreeGrafter"/>
</dbReference>
<reference evidence="10" key="2">
    <citation type="journal article" date="2021" name="PeerJ">
        <title>Extensive microbial diversity within the chicken gut microbiome revealed by metagenomics and culture.</title>
        <authorList>
            <person name="Gilroy R."/>
            <person name="Ravi A."/>
            <person name="Getino M."/>
            <person name="Pursley I."/>
            <person name="Horton D.L."/>
            <person name="Alikhan N.F."/>
            <person name="Baker D."/>
            <person name="Gharbi K."/>
            <person name="Hall N."/>
            <person name="Watson M."/>
            <person name="Adriaenssens E.M."/>
            <person name="Foster-Nyarko E."/>
            <person name="Jarju S."/>
            <person name="Secka A."/>
            <person name="Antonio M."/>
            <person name="Oren A."/>
            <person name="Chaudhuri R.R."/>
            <person name="La Ragione R."/>
            <person name="Hildebrand F."/>
            <person name="Pallen M.J."/>
        </authorList>
    </citation>
    <scope>NUCLEOTIDE SEQUENCE</scope>
    <source>
        <strain evidence="10">ChiSjej6B24-2974</strain>
    </source>
</reference>
<name>A0A9D0ZM25_9FIRM</name>
<dbReference type="GO" id="GO:0005829">
    <property type="term" value="C:cytosol"/>
    <property type="evidence" value="ECO:0007669"/>
    <property type="project" value="TreeGrafter"/>
</dbReference>
<protein>
    <submittedName>
        <fullName evidence="10">Rhamnulokinase</fullName>
    </submittedName>
</protein>
<evidence type="ECO:0000256" key="4">
    <source>
        <dbReference type="ARBA" id="ARBA00022777"/>
    </source>
</evidence>
<dbReference type="GO" id="GO:0004370">
    <property type="term" value="F:glycerol kinase activity"/>
    <property type="evidence" value="ECO:0007669"/>
    <property type="project" value="TreeGrafter"/>
</dbReference>
<evidence type="ECO:0000256" key="5">
    <source>
        <dbReference type="ARBA" id="ARBA00022840"/>
    </source>
</evidence>
<evidence type="ECO:0000256" key="7">
    <source>
        <dbReference type="ARBA" id="ARBA00023308"/>
    </source>
</evidence>
<dbReference type="InterPro" id="IPR013449">
    <property type="entry name" value="Rhamnulokinase"/>
</dbReference>
<gene>
    <name evidence="10" type="ORF">IAA52_06495</name>
</gene>
<dbReference type="Gene3D" id="3.30.420.40">
    <property type="match status" value="2"/>
</dbReference>
<feature type="domain" description="Carbohydrate kinase FGGY N-terminal" evidence="8">
    <location>
        <begin position="8"/>
        <end position="246"/>
    </location>
</feature>
<sequence>MKKTFNFLGFDFGASSGRAMLGVFDGERVEIRELHRFLNEPVDLVGRFSWDVPRLFFEMKQALNKAAKEGLRIDAIGIDTWGVDFGLVDKNGYLLGNPVHYRDARTDGVMEKAFAVMPQEEIFRHTGLAFMQFNTLYQLYAMKLEGDPTLEAAEHMLMMPDLLAYLLTGKMGTEYTIASTSQLIDPFTRDWDFDLIDRFGLPRRVFTPIQPSGTVRGTLLPQIAKECGVSEIPVIAVASHDTASAVAAIPVADPDFAYISSGTWSLLGAEIRTPLCEPGVMRANYTNEGGIDGTIRLLKNIMGLWIIQECKREWDRRADAVSFAQIVEMAEKADPFIAFVDVDDPCFLAPNDMPARIQAYCQKTGQRVPQSRGEIARVVYENLAFKYRWAVERLEKDMLKKRVNVLHIVGGGSKNDMLNRFTADAINRPVIAGPDEGTVIGNLLVQAMGLGALKDLAALRRVVENSFPTRRFEPENAPAWDAAYAKYLEVVKK</sequence>
<dbReference type="InterPro" id="IPR000577">
    <property type="entry name" value="Carb_kinase_FGGY"/>
</dbReference>
<dbReference type="InterPro" id="IPR018484">
    <property type="entry name" value="FGGY_N"/>
</dbReference>
<dbReference type="InterPro" id="IPR018485">
    <property type="entry name" value="FGGY_C"/>
</dbReference>
<dbReference type="GO" id="GO:0008993">
    <property type="term" value="F:rhamnulokinase activity"/>
    <property type="evidence" value="ECO:0007669"/>
    <property type="project" value="InterPro"/>
</dbReference>
<dbReference type="Pfam" id="PF02782">
    <property type="entry name" value="FGGY_C"/>
    <property type="match status" value="1"/>
</dbReference>
<keyword evidence="3" id="KW-0547">Nucleotide-binding</keyword>
<dbReference type="Pfam" id="PF00370">
    <property type="entry name" value="FGGY_N"/>
    <property type="match status" value="1"/>
</dbReference>
<evidence type="ECO:0000259" key="8">
    <source>
        <dbReference type="Pfam" id="PF00370"/>
    </source>
</evidence>
<keyword evidence="7" id="KW-0684">Rhamnose metabolism</keyword>
<evidence type="ECO:0000313" key="10">
    <source>
        <dbReference type="EMBL" id="HIQ82736.1"/>
    </source>
</evidence>
<feature type="domain" description="Carbohydrate kinase FGGY C-terminal" evidence="9">
    <location>
        <begin position="257"/>
        <end position="449"/>
    </location>
</feature>
<dbReference type="AlphaFoldDB" id="A0A9D0ZM25"/>
<reference evidence="10" key="1">
    <citation type="submission" date="2020-10" db="EMBL/GenBank/DDBJ databases">
        <authorList>
            <person name="Gilroy R."/>
        </authorList>
    </citation>
    <scope>NUCLEOTIDE SEQUENCE</scope>
    <source>
        <strain evidence="10">ChiSjej6B24-2974</strain>
    </source>
</reference>